<comment type="caution">
    <text evidence="3">The sequence shown here is derived from an EMBL/GenBank/DDBJ whole genome shotgun (WGS) entry which is preliminary data.</text>
</comment>
<reference evidence="3 4" key="1">
    <citation type="submission" date="2018-08" db="EMBL/GenBank/DDBJ databases">
        <authorList>
            <person name="Khan S.A."/>
        </authorList>
    </citation>
    <scope>NUCLEOTIDE SEQUENCE [LARGE SCALE GENOMIC DNA]</scope>
    <source>
        <strain evidence="3 4">GTF-13</strain>
    </source>
</reference>
<gene>
    <name evidence="3" type="ORF">D0544_11455</name>
</gene>
<evidence type="ECO:0000256" key="1">
    <source>
        <dbReference type="SAM" id="Coils"/>
    </source>
</evidence>
<keyword evidence="1" id="KW-0175">Coiled coil</keyword>
<dbReference type="Proteomes" id="UP000280792">
    <property type="component" value="Unassembled WGS sequence"/>
</dbReference>
<evidence type="ECO:0000313" key="4">
    <source>
        <dbReference type="Proteomes" id="UP000280792"/>
    </source>
</evidence>
<feature type="region of interest" description="Disordered" evidence="2">
    <location>
        <begin position="1"/>
        <end position="28"/>
    </location>
</feature>
<dbReference type="AlphaFoldDB" id="A0A3P3VNT5"/>
<reference evidence="3 4" key="2">
    <citation type="submission" date="2018-12" db="EMBL/GenBank/DDBJ databases">
        <title>Simiduia agarivorans gen. nov., sp. nov., a marine, agarolytic bacterium isolated from shallow coastal water from Keelung, Taiwan.</title>
        <authorList>
            <person name="Shieh W.Y."/>
        </authorList>
    </citation>
    <scope>NUCLEOTIDE SEQUENCE [LARGE SCALE GENOMIC DNA]</scope>
    <source>
        <strain evidence="3 4">GTF-13</strain>
    </source>
</reference>
<proteinExistence type="predicted"/>
<accession>A0A3P3VNT5</accession>
<feature type="coiled-coil region" evidence="1">
    <location>
        <begin position="57"/>
        <end position="94"/>
    </location>
</feature>
<organism evidence="3 4">
    <name type="scientific">Aestuariirhabdus litorea</name>
    <dbReference type="NCBI Taxonomy" id="2528527"/>
    <lineage>
        <taxon>Bacteria</taxon>
        <taxon>Pseudomonadati</taxon>
        <taxon>Pseudomonadota</taxon>
        <taxon>Gammaproteobacteria</taxon>
        <taxon>Oceanospirillales</taxon>
        <taxon>Aestuariirhabdaceae</taxon>
        <taxon>Aestuariirhabdus</taxon>
    </lineage>
</organism>
<feature type="compositionally biased region" description="Basic and acidic residues" evidence="2">
    <location>
        <begin position="9"/>
        <end position="18"/>
    </location>
</feature>
<name>A0A3P3VNT5_9GAMM</name>
<evidence type="ECO:0000256" key="2">
    <source>
        <dbReference type="SAM" id="MobiDB-lite"/>
    </source>
</evidence>
<protein>
    <submittedName>
        <fullName evidence="3">Uncharacterized protein</fullName>
    </submittedName>
</protein>
<dbReference type="EMBL" id="QWEZ01000002">
    <property type="protein sequence ID" value="RRJ82483.1"/>
    <property type="molecule type" value="Genomic_DNA"/>
</dbReference>
<evidence type="ECO:0000313" key="3">
    <source>
        <dbReference type="EMBL" id="RRJ82483.1"/>
    </source>
</evidence>
<sequence>MGNAYGHTKGVDGKDKGSKGLGNNHGAVASSLGRLNAAHASATARANASPNSAVGRIAAYEAAVNEALSLNEAYQSQQSNIEALETALNDLKNDPNATQEAIDTAQTALDEAVAEAETNGLADSIAAADEASMEALAAAANKEVDDSVVSAVNDLLGIN</sequence>
<keyword evidence="4" id="KW-1185">Reference proteome</keyword>